<accession>A0A0E9R3I9</accession>
<name>A0A0E9R3I9_ANGAN</name>
<reference evidence="1" key="1">
    <citation type="submission" date="2014-11" db="EMBL/GenBank/DDBJ databases">
        <authorList>
            <person name="Amaro Gonzalez C."/>
        </authorList>
    </citation>
    <scope>NUCLEOTIDE SEQUENCE</scope>
</reference>
<dbReference type="AlphaFoldDB" id="A0A0E9R3I9"/>
<proteinExistence type="predicted"/>
<evidence type="ECO:0000313" key="1">
    <source>
        <dbReference type="EMBL" id="JAH23045.1"/>
    </source>
</evidence>
<organism evidence="1">
    <name type="scientific">Anguilla anguilla</name>
    <name type="common">European freshwater eel</name>
    <name type="synonym">Muraena anguilla</name>
    <dbReference type="NCBI Taxonomy" id="7936"/>
    <lineage>
        <taxon>Eukaryota</taxon>
        <taxon>Metazoa</taxon>
        <taxon>Chordata</taxon>
        <taxon>Craniata</taxon>
        <taxon>Vertebrata</taxon>
        <taxon>Euteleostomi</taxon>
        <taxon>Actinopterygii</taxon>
        <taxon>Neopterygii</taxon>
        <taxon>Teleostei</taxon>
        <taxon>Anguilliformes</taxon>
        <taxon>Anguillidae</taxon>
        <taxon>Anguilla</taxon>
    </lineage>
</organism>
<sequence length="16" mass="1654">MGFPSVLLVDLSCSSV</sequence>
<protein>
    <submittedName>
        <fullName evidence="1">Uncharacterized protein</fullName>
    </submittedName>
</protein>
<dbReference type="EMBL" id="GBXM01085532">
    <property type="protein sequence ID" value="JAH23045.1"/>
    <property type="molecule type" value="Transcribed_RNA"/>
</dbReference>
<reference evidence="1" key="2">
    <citation type="journal article" date="2015" name="Fish Shellfish Immunol.">
        <title>Early steps in the European eel (Anguilla anguilla)-Vibrio vulnificus interaction in the gills: Role of the RtxA13 toxin.</title>
        <authorList>
            <person name="Callol A."/>
            <person name="Pajuelo D."/>
            <person name="Ebbesson L."/>
            <person name="Teles M."/>
            <person name="MacKenzie S."/>
            <person name="Amaro C."/>
        </authorList>
    </citation>
    <scope>NUCLEOTIDE SEQUENCE</scope>
</reference>